<keyword evidence="9" id="KW-0547">Nucleotide-binding</keyword>
<dbReference type="Gene3D" id="3.30.470.20">
    <property type="entry name" value="ATP-grasp fold, B domain"/>
    <property type="match status" value="1"/>
</dbReference>
<dbReference type="InterPro" id="IPR018274">
    <property type="entry name" value="PEP_util_AS"/>
</dbReference>
<dbReference type="Pfam" id="PF00391">
    <property type="entry name" value="PEP-utilizers"/>
    <property type="match status" value="1"/>
</dbReference>
<evidence type="ECO:0000256" key="10">
    <source>
        <dbReference type="ARBA" id="ARBA00022777"/>
    </source>
</evidence>
<dbReference type="InterPro" id="IPR006319">
    <property type="entry name" value="PEP_synth"/>
</dbReference>
<sequence length="753" mass="83445">MTARPLVAFFKDIDKHDLPSVGGKGANLGEMTQAGFPVPNGFAVTVESYDIFLQRNDISQKINEVLKGIDVNNSEELESASKKVEKIVTTSEIPAEVAHEIISSYKKLSGHFKTALVAVRSSATAEDLPGASFAGQQATFLNIKGEANLLVAVRDCWASLFTPRAIFYREQNKISNEKVKISVIIQKMIQSEVSGVMFTIDPVSNDKDRIIVEAVWGLGEMIVQGSVIPDTYVVQKDTFAILSKEISDQSVQLTKKGILTFETEVPKKIRDIQKLSDDEIIKIAKIGFNLQKHYYFPQDVEWAKEGKNIYIVQTRPVTTIKPKKLKTGDKIISDVPVLTGAGASPGIGSGNVKILKSPKEISKVKEGDVLVAEMTSPDYVPAMKKAAAIVTDEGGQTSHAAIVSRELGIPCVVGTREATKILKEGMYVTVDGSEGSIFMGAKVKTIETEEEKEDEFQGKTATRVYVNLAEKEKAHEMSLENVNGVGLLRAEFMIANIGIHPKEAIKQKKQDIFINKLTEDISIFCKAFYPRPVVYRATDFKTNEYRSLPGGENWEPQESNPMLGFRGAYRYISNPDVFNLELQAIKKVRNKYPNLWLMIPFVRSPEELAKVRRLVAAEGFFEFPSFKFWMMVEIPTNVILIDKFIEVGIDGVSIGSNDLTMLITGTDRDNADVAKAFDERSPAVLWSLRRVIKHCNAHNVTSSICGQAPSEYDDLVKKLVKYGITSISVNPDSINRARGLIKMAEKEVARGKD</sequence>
<dbReference type="GO" id="GO:0005524">
    <property type="term" value="F:ATP binding"/>
    <property type="evidence" value="ECO:0007669"/>
    <property type="project" value="UniProtKB-KW"/>
</dbReference>
<evidence type="ECO:0000256" key="4">
    <source>
        <dbReference type="ARBA" id="ARBA00007837"/>
    </source>
</evidence>
<evidence type="ECO:0000256" key="5">
    <source>
        <dbReference type="ARBA" id="ARBA00011996"/>
    </source>
</evidence>
<dbReference type="Gene3D" id="3.50.30.10">
    <property type="entry name" value="Phosphohistidine domain"/>
    <property type="match status" value="1"/>
</dbReference>
<dbReference type="PIRSF" id="PIRSF000854">
    <property type="entry name" value="PEP_synthase"/>
    <property type="match status" value="1"/>
</dbReference>
<dbReference type="EC" id="2.7.9.2" evidence="5"/>
<dbReference type="Pfam" id="PF02896">
    <property type="entry name" value="PEP-utilizers_C"/>
    <property type="match status" value="1"/>
</dbReference>
<evidence type="ECO:0000256" key="14">
    <source>
        <dbReference type="ARBA" id="ARBA00047700"/>
    </source>
</evidence>
<evidence type="ECO:0000256" key="12">
    <source>
        <dbReference type="ARBA" id="ARBA00022842"/>
    </source>
</evidence>
<dbReference type="FunFam" id="3.30.1490.20:FF:000010">
    <property type="entry name" value="Phosphoenolpyruvate synthase"/>
    <property type="match status" value="1"/>
</dbReference>
<evidence type="ECO:0000256" key="9">
    <source>
        <dbReference type="ARBA" id="ARBA00022741"/>
    </source>
</evidence>
<dbReference type="GO" id="GO:0006094">
    <property type="term" value="P:gluconeogenesis"/>
    <property type="evidence" value="ECO:0007669"/>
    <property type="project" value="UniProtKB-UniPathway"/>
</dbReference>
<dbReference type="InterPro" id="IPR036637">
    <property type="entry name" value="Phosphohistidine_dom_sf"/>
</dbReference>
<evidence type="ECO:0000313" key="19">
    <source>
        <dbReference type="Proteomes" id="UP000176939"/>
    </source>
</evidence>
<evidence type="ECO:0000256" key="8">
    <source>
        <dbReference type="ARBA" id="ARBA00022723"/>
    </source>
</evidence>
<dbReference type="SUPFAM" id="SSF56059">
    <property type="entry name" value="Glutathione synthetase ATP-binding domain-like"/>
    <property type="match status" value="1"/>
</dbReference>
<dbReference type="NCBIfam" id="NF005057">
    <property type="entry name" value="PRK06464.1"/>
    <property type="match status" value="1"/>
</dbReference>
<comment type="similarity">
    <text evidence="4">Belongs to the PEP-utilizing enzyme family.</text>
</comment>
<dbReference type="InterPro" id="IPR015813">
    <property type="entry name" value="Pyrv/PenolPyrv_kinase-like_dom"/>
</dbReference>
<gene>
    <name evidence="18" type="ORF">A2Z67_06130</name>
</gene>
<dbReference type="NCBIfam" id="TIGR01418">
    <property type="entry name" value="PEP_synth"/>
    <property type="match status" value="1"/>
</dbReference>
<proteinExistence type="inferred from homology"/>
<evidence type="ECO:0000256" key="6">
    <source>
        <dbReference type="ARBA" id="ARBA00021623"/>
    </source>
</evidence>
<dbReference type="Gene3D" id="3.20.20.60">
    <property type="entry name" value="Phosphoenolpyruvate-binding domains"/>
    <property type="match status" value="1"/>
</dbReference>
<comment type="catalytic activity">
    <reaction evidence="14">
        <text>pyruvate + ATP + H2O = phosphoenolpyruvate + AMP + phosphate + 2 H(+)</text>
        <dbReference type="Rhea" id="RHEA:11364"/>
        <dbReference type="ChEBI" id="CHEBI:15361"/>
        <dbReference type="ChEBI" id="CHEBI:15377"/>
        <dbReference type="ChEBI" id="CHEBI:15378"/>
        <dbReference type="ChEBI" id="CHEBI:30616"/>
        <dbReference type="ChEBI" id="CHEBI:43474"/>
        <dbReference type="ChEBI" id="CHEBI:58702"/>
        <dbReference type="ChEBI" id="CHEBI:456215"/>
        <dbReference type="EC" id="2.7.9.2"/>
    </reaction>
</comment>
<dbReference type="UniPathway" id="UPA00138"/>
<evidence type="ECO:0000259" key="17">
    <source>
        <dbReference type="Pfam" id="PF02896"/>
    </source>
</evidence>
<organism evidence="18 19">
    <name type="scientific">Candidatus Woesebacteria bacterium RBG_13_36_22</name>
    <dbReference type="NCBI Taxonomy" id="1802478"/>
    <lineage>
        <taxon>Bacteria</taxon>
        <taxon>Candidatus Woeseibacteriota</taxon>
    </lineage>
</organism>
<keyword evidence="7" id="KW-0808">Transferase</keyword>
<dbReference type="Pfam" id="PF01326">
    <property type="entry name" value="PPDK_N"/>
    <property type="match status" value="1"/>
</dbReference>
<evidence type="ECO:0000313" key="18">
    <source>
        <dbReference type="EMBL" id="OGM10398.1"/>
    </source>
</evidence>
<evidence type="ECO:0000256" key="7">
    <source>
        <dbReference type="ARBA" id="ARBA00022679"/>
    </source>
</evidence>
<dbReference type="Proteomes" id="UP000176939">
    <property type="component" value="Unassembled WGS sequence"/>
</dbReference>
<dbReference type="InterPro" id="IPR013815">
    <property type="entry name" value="ATP_grasp_subdomain_1"/>
</dbReference>
<keyword evidence="11" id="KW-0067">ATP-binding</keyword>
<feature type="domain" description="PEP-utilising enzyme mobile" evidence="15">
    <location>
        <begin position="365"/>
        <end position="435"/>
    </location>
</feature>
<evidence type="ECO:0000259" key="16">
    <source>
        <dbReference type="Pfam" id="PF01326"/>
    </source>
</evidence>
<dbReference type="InterPro" id="IPR002192">
    <property type="entry name" value="PPDK_AMP/ATP-bd"/>
</dbReference>
<accession>A0A1F7X7Q9</accession>
<dbReference type="PANTHER" id="PTHR43030:SF1">
    <property type="entry name" value="PHOSPHOENOLPYRUVATE SYNTHASE"/>
    <property type="match status" value="1"/>
</dbReference>
<dbReference type="PROSITE" id="PS00370">
    <property type="entry name" value="PEP_ENZYMES_PHOS_SITE"/>
    <property type="match status" value="1"/>
</dbReference>
<dbReference type="EMBL" id="MGFQ01000014">
    <property type="protein sequence ID" value="OGM10398.1"/>
    <property type="molecule type" value="Genomic_DNA"/>
</dbReference>
<comment type="pathway">
    <text evidence="3">Carbohydrate biosynthesis; gluconeogenesis.</text>
</comment>
<dbReference type="GO" id="GO:0046872">
    <property type="term" value="F:metal ion binding"/>
    <property type="evidence" value="ECO:0007669"/>
    <property type="project" value="UniProtKB-KW"/>
</dbReference>
<name>A0A1F7X7Q9_9BACT</name>
<comment type="caution">
    <text evidence="18">The sequence shown here is derived from an EMBL/GenBank/DDBJ whole genome shotgun (WGS) entry which is preliminary data.</text>
</comment>
<comment type="cofactor">
    <cofactor evidence="1">
        <name>Mg(2+)</name>
        <dbReference type="ChEBI" id="CHEBI:18420"/>
    </cofactor>
</comment>
<dbReference type="InterPro" id="IPR008279">
    <property type="entry name" value="PEP-util_enz_mobile_dom"/>
</dbReference>
<evidence type="ECO:0000256" key="1">
    <source>
        <dbReference type="ARBA" id="ARBA00001946"/>
    </source>
</evidence>
<reference evidence="18 19" key="1">
    <citation type="journal article" date="2016" name="Nat. Commun.">
        <title>Thousands of microbial genomes shed light on interconnected biogeochemical processes in an aquifer system.</title>
        <authorList>
            <person name="Anantharaman K."/>
            <person name="Brown C.T."/>
            <person name="Hug L.A."/>
            <person name="Sharon I."/>
            <person name="Castelle C.J."/>
            <person name="Probst A.J."/>
            <person name="Thomas B.C."/>
            <person name="Singh A."/>
            <person name="Wilkins M.J."/>
            <person name="Karaoz U."/>
            <person name="Brodie E.L."/>
            <person name="Williams K.H."/>
            <person name="Hubbard S.S."/>
            <person name="Banfield J.F."/>
        </authorList>
    </citation>
    <scope>NUCLEOTIDE SEQUENCE [LARGE SCALE GENOMIC DNA]</scope>
</reference>
<feature type="domain" description="Pyruvate phosphate dikinase AMP/ATP-binding" evidence="16">
    <location>
        <begin position="19"/>
        <end position="326"/>
    </location>
</feature>
<evidence type="ECO:0000256" key="11">
    <source>
        <dbReference type="ARBA" id="ARBA00022840"/>
    </source>
</evidence>
<evidence type="ECO:0000256" key="13">
    <source>
        <dbReference type="ARBA" id="ARBA00033470"/>
    </source>
</evidence>
<dbReference type="GO" id="GO:0008986">
    <property type="term" value="F:pyruvate, water dikinase activity"/>
    <property type="evidence" value="ECO:0007669"/>
    <property type="project" value="UniProtKB-EC"/>
</dbReference>
<keyword evidence="12" id="KW-0460">Magnesium</keyword>
<dbReference type="PANTHER" id="PTHR43030">
    <property type="entry name" value="PHOSPHOENOLPYRUVATE SYNTHASE"/>
    <property type="match status" value="1"/>
</dbReference>
<dbReference type="SUPFAM" id="SSF51621">
    <property type="entry name" value="Phosphoenolpyruvate/pyruvate domain"/>
    <property type="match status" value="1"/>
</dbReference>
<protein>
    <recommendedName>
        <fullName evidence="6">Phosphoenolpyruvate synthase</fullName>
        <ecNumber evidence="5">2.7.9.2</ecNumber>
    </recommendedName>
    <alternativeName>
        <fullName evidence="13">Pyruvate, water dikinase</fullName>
    </alternativeName>
</protein>
<keyword evidence="10" id="KW-0418">Kinase</keyword>
<dbReference type="InterPro" id="IPR000121">
    <property type="entry name" value="PEP_util_C"/>
</dbReference>
<evidence type="ECO:0000259" key="15">
    <source>
        <dbReference type="Pfam" id="PF00391"/>
    </source>
</evidence>
<comment type="function">
    <text evidence="2">Catalyzes the phosphorylation of pyruvate to phosphoenolpyruvate.</text>
</comment>
<feature type="domain" description="PEP-utilising enzyme C-terminal" evidence="17">
    <location>
        <begin position="451"/>
        <end position="744"/>
    </location>
</feature>
<dbReference type="AlphaFoldDB" id="A0A1F7X7Q9"/>
<dbReference type="Gene3D" id="3.30.1490.20">
    <property type="entry name" value="ATP-grasp fold, A domain"/>
    <property type="match status" value="1"/>
</dbReference>
<keyword evidence="18" id="KW-0670">Pyruvate</keyword>
<evidence type="ECO:0000256" key="3">
    <source>
        <dbReference type="ARBA" id="ARBA00004742"/>
    </source>
</evidence>
<keyword evidence="8" id="KW-0479">Metal-binding</keyword>
<dbReference type="SUPFAM" id="SSF52009">
    <property type="entry name" value="Phosphohistidine domain"/>
    <property type="match status" value="1"/>
</dbReference>
<dbReference type="InterPro" id="IPR040442">
    <property type="entry name" value="Pyrv_kinase-like_dom_sf"/>
</dbReference>
<evidence type="ECO:0000256" key="2">
    <source>
        <dbReference type="ARBA" id="ARBA00002988"/>
    </source>
</evidence>